<keyword evidence="2" id="KW-1185">Reference proteome</keyword>
<evidence type="ECO:0000313" key="1">
    <source>
        <dbReference type="EMBL" id="TCC98859.1"/>
    </source>
</evidence>
<dbReference type="InterPro" id="IPR031709">
    <property type="entry name" value="PutAbiC"/>
</dbReference>
<dbReference type="EMBL" id="SJSM01000002">
    <property type="protein sequence ID" value="TCC98859.1"/>
    <property type="molecule type" value="Genomic_DNA"/>
</dbReference>
<accession>A0A4R0NEI6</accession>
<comment type="caution">
    <text evidence="1">The sequence shown here is derived from an EMBL/GenBank/DDBJ whole genome shotgun (WGS) entry which is preliminary data.</text>
</comment>
<dbReference type="OrthoDB" id="6678638at2"/>
<gene>
    <name evidence="1" type="ORF">EZ444_03980</name>
</gene>
<dbReference type="AlphaFoldDB" id="A0A4R0NEI6"/>
<dbReference type="Pfam" id="PF16872">
    <property type="entry name" value="putAbiC"/>
    <property type="match status" value="1"/>
</dbReference>
<reference evidence="1 2" key="1">
    <citation type="submission" date="2019-02" db="EMBL/GenBank/DDBJ databases">
        <title>Pedobacter sp. RP-3-8 sp. nov., isolated from Arctic soil.</title>
        <authorList>
            <person name="Dahal R.H."/>
        </authorList>
    </citation>
    <scope>NUCLEOTIDE SEQUENCE [LARGE SCALE GENOMIC DNA]</scope>
    <source>
        <strain evidence="1 2">RP-3-8</strain>
    </source>
</reference>
<proteinExistence type="predicted"/>
<protein>
    <submittedName>
        <fullName evidence="1">Uncharacterized protein</fullName>
    </submittedName>
</protein>
<dbReference type="Proteomes" id="UP000291117">
    <property type="component" value="Unassembled WGS sequence"/>
</dbReference>
<evidence type="ECO:0000313" key="2">
    <source>
        <dbReference type="Proteomes" id="UP000291117"/>
    </source>
</evidence>
<sequence>MFIFIYFSNLDSKEKNFYATLVRAQLSQRELYLIAFNNVIKGFGNPNFLYLTKEYYILQNMD</sequence>
<organism evidence="1 2">
    <name type="scientific">Pedobacter hiemivivus</name>
    <dbReference type="NCBI Taxonomy" id="2530454"/>
    <lineage>
        <taxon>Bacteria</taxon>
        <taxon>Pseudomonadati</taxon>
        <taxon>Bacteroidota</taxon>
        <taxon>Sphingobacteriia</taxon>
        <taxon>Sphingobacteriales</taxon>
        <taxon>Sphingobacteriaceae</taxon>
        <taxon>Pedobacter</taxon>
    </lineage>
</organism>
<name>A0A4R0NEI6_9SPHI</name>